<feature type="region of interest" description="Disordered" evidence="1">
    <location>
        <begin position="144"/>
        <end position="194"/>
    </location>
</feature>
<name>A0ABR4NLS5_9SACH</name>
<keyword evidence="3" id="KW-1185">Reference proteome</keyword>
<sequence>MKDLDYSFSMEDLSTLEGEFGVEHNTEMVDFDEFLNIGESIQLMTPPTMELHRAFTTDSLPQFKDASPSNRGVMDRTGNYHIYGSTPLTAVDSPALQTPTDAMLQNSEDHDNNNNDTCNNLIGNERQLSNVDLSTVLKLRSRNLQLRRSKSTQAVYQRPRHRSQSTSNLQTPPSSSSSVTPNNSTGKVKRNPFYCPSGKVLKIIEKEKKKQGDTPK</sequence>
<evidence type="ECO:0000256" key="1">
    <source>
        <dbReference type="SAM" id="MobiDB-lite"/>
    </source>
</evidence>
<reference evidence="2 3" key="1">
    <citation type="submission" date="2024-05" db="EMBL/GenBank/DDBJ databases">
        <title>Long read based assembly of the Candida bracarensis genome reveals expanded adhesin content.</title>
        <authorList>
            <person name="Marcet-Houben M."/>
            <person name="Ksiezopolska E."/>
            <person name="Gabaldon T."/>
        </authorList>
    </citation>
    <scope>NUCLEOTIDE SEQUENCE [LARGE SCALE GENOMIC DNA]</scope>
    <source>
        <strain evidence="2 3">CBM6</strain>
    </source>
</reference>
<comment type="caution">
    <text evidence="2">The sequence shown here is derived from an EMBL/GenBank/DDBJ whole genome shotgun (WGS) entry which is preliminary data.</text>
</comment>
<dbReference type="Proteomes" id="UP001623330">
    <property type="component" value="Unassembled WGS sequence"/>
</dbReference>
<proteinExistence type="predicted"/>
<organism evidence="2 3">
    <name type="scientific">Nakaseomyces bracarensis</name>
    <dbReference type="NCBI Taxonomy" id="273131"/>
    <lineage>
        <taxon>Eukaryota</taxon>
        <taxon>Fungi</taxon>
        <taxon>Dikarya</taxon>
        <taxon>Ascomycota</taxon>
        <taxon>Saccharomycotina</taxon>
        <taxon>Saccharomycetes</taxon>
        <taxon>Saccharomycetales</taxon>
        <taxon>Saccharomycetaceae</taxon>
        <taxon>Nakaseomyces</taxon>
    </lineage>
</organism>
<dbReference type="EMBL" id="JBEVYD010000013">
    <property type="protein sequence ID" value="KAL3228473.1"/>
    <property type="molecule type" value="Genomic_DNA"/>
</dbReference>
<evidence type="ECO:0000313" key="3">
    <source>
        <dbReference type="Proteomes" id="UP001623330"/>
    </source>
</evidence>
<feature type="compositionally biased region" description="Low complexity" evidence="1">
    <location>
        <begin position="164"/>
        <end position="185"/>
    </location>
</feature>
<gene>
    <name evidence="2" type="ORF">RNJ44_02418</name>
</gene>
<accession>A0ABR4NLS5</accession>
<protein>
    <submittedName>
        <fullName evidence="2">Uncharacterized protein</fullName>
    </submittedName>
</protein>
<evidence type="ECO:0000313" key="2">
    <source>
        <dbReference type="EMBL" id="KAL3228473.1"/>
    </source>
</evidence>